<dbReference type="Proteomes" id="UP000598217">
    <property type="component" value="Unassembled WGS sequence"/>
</dbReference>
<feature type="transmembrane region" description="Helical" evidence="9">
    <location>
        <begin position="144"/>
        <end position="161"/>
    </location>
</feature>
<keyword evidence="3" id="KW-0813">Transport</keyword>
<evidence type="ECO:0000256" key="1">
    <source>
        <dbReference type="ARBA" id="ARBA00004651"/>
    </source>
</evidence>
<comment type="similarity">
    <text evidence="2">Belongs to the BCCT transporter (TC 2.A.15) family.</text>
</comment>
<protein>
    <submittedName>
        <fullName evidence="10">Choline/carnitine/betaine transport</fullName>
    </submittedName>
</protein>
<feature type="transmembrane region" description="Helical" evidence="9">
    <location>
        <begin position="408"/>
        <end position="432"/>
    </location>
</feature>
<reference evidence="10 11" key="1">
    <citation type="submission" date="2020-10" db="EMBL/GenBank/DDBJ databases">
        <title>Sequencing the genomes of 1000 actinobacteria strains.</title>
        <authorList>
            <person name="Klenk H.-P."/>
        </authorList>
    </citation>
    <scope>NUCLEOTIDE SEQUENCE [LARGE SCALE GENOMIC DNA]</scope>
    <source>
        <strain evidence="10 11">DSM 45157</strain>
    </source>
</reference>
<dbReference type="NCBIfam" id="TIGR00842">
    <property type="entry name" value="bcct"/>
    <property type="match status" value="1"/>
</dbReference>
<feature type="transmembrane region" description="Helical" evidence="9">
    <location>
        <begin position="91"/>
        <end position="111"/>
    </location>
</feature>
<keyword evidence="4" id="KW-1003">Cell membrane</keyword>
<feature type="transmembrane region" description="Helical" evidence="9">
    <location>
        <begin position="191"/>
        <end position="213"/>
    </location>
</feature>
<evidence type="ECO:0000256" key="3">
    <source>
        <dbReference type="ARBA" id="ARBA00022448"/>
    </source>
</evidence>
<evidence type="ECO:0000256" key="8">
    <source>
        <dbReference type="SAM" id="MobiDB-lite"/>
    </source>
</evidence>
<dbReference type="Pfam" id="PF02028">
    <property type="entry name" value="BCCT"/>
    <property type="match status" value="1"/>
</dbReference>
<feature type="transmembrane region" description="Helical" evidence="9">
    <location>
        <begin position="12"/>
        <end position="30"/>
    </location>
</feature>
<name>A0ABR9HDW2_9ACTN</name>
<evidence type="ECO:0000256" key="9">
    <source>
        <dbReference type="SAM" id="Phobius"/>
    </source>
</evidence>
<evidence type="ECO:0000313" key="11">
    <source>
        <dbReference type="Proteomes" id="UP000598217"/>
    </source>
</evidence>
<comment type="subcellular location">
    <subcellularLocation>
        <location evidence="1">Cell membrane</location>
        <topology evidence="1">Multi-pass membrane protein</topology>
    </subcellularLocation>
</comment>
<feature type="transmembrane region" description="Helical" evidence="9">
    <location>
        <begin position="347"/>
        <end position="366"/>
    </location>
</feature>
<evidence type="ECO:0000256" key="2">
    <source>
        <dbReference type="ARBA" id="ARBA00005658"/>
    </source>
</evidence>
<sequence>MNDTTERRTVGVVFWASLSISALFVVWGVAAPEHQTATMDSALNWITSSFGWAYLLLPLLLLALLTGLACSRYGRIRLGSDEDRPEFATHTWIAMILCTVMGIGLVSYGIAEPISHFTTPPHGLAEAGTPGAAVLALQYSFYDWGLHAWAIFAIFGLALAYSMHRKKRPGLVSALFRPLLGRHADGPLGKAIDVFTVFATLFGTTTSLGLGALQIDNGLNRLLGTPTGITTQVVIVVVVTALFSLSAASGIKRGIRYISEINLSVAAVLFLFVLLLGPTAFLISLLLESFGQYGGDFLLMSLRGPAFGDTEWLQGWTYFMMAWWVSWGAFVGLFLARISRGRTIRQFVLVVLGMPSLAFFAWFSVFGGSAIDLDLNHGTDIAGATAADLNSAFFATLAEFPIPSVTTALVVILAVLFFVSGADANTYVLGMLTTHGSIRPRTPILLLWGAMTGALAIILLFSGGLNALQQTVIVASAPFLVIIVGVVVSFCRDLRSEERAESVGAPTAHPAADDEPAVEASAPLRSD</sequence>
<feature type="transmembrane region" description="Helical" evidence="9">
    <location>
        <begin position="50"/>
        <end position="70"/>
    </location>
</feature>
<dbReference type="InterPro" id="IPR000060">
    <property type="entry name" value="BCCT_transptr"/>
</dbReference>
<keyword evidence="5 9" id="KW-0812">Transmembrane</keyword>
<evidence type="ECO:0000256" key="7">
    <source>
        <dbReference type="ARBA" id="ARBA00023136"/>
    </source>
</evidence>
<evidence type="ECO:0000256" key="6">
    <source>
        <dbReference type="ARBA" id="ARBA00022989"/>
    </source>
</evidence>
<proteinExistence type="inferred from homology"/>
<evidence type="ECO:0000256" key="4">
    <source>
        <dbReference type="ARBA" id="ARBA00022475"/>
    </source>
</evidence>
<evidence type="ECO:0000256" key="5">
    <source>
        <dbReference type="ARBA" id="ARBA00022692"/>
    </source>
</evidence>
<gene>
    <name evidence="10" type="ORF">H4W79_001437</name>
</gene>
<evidence type="ECO:0000313" key="10">
    <source>
        <dbReference type="EMBL" id="MBE1457223.1"/>
    </source>
</evidence>
<dbReference type="RefSeq" id="WP_191273246.1">
    <property type="nucleotide sequence ID" value="NZ_BMXJ01000006.1"/>
</dbReference>
<comment type="caution">
    <text evidence="10">The sequence shown here is derived from an EMBL/GenBank/DDBJ whole genome shotgun (WGS) entry which is preliminary data.</text>
</comment>
<keyword evidence="11" id="KW-1185">Reference proteome</keyword>
<keyword evidence="6 9" id="KW-1133">Transmembrane helix</keyword>
<accession>A0ABR9HDW2</accession>
<feature type="transmembrane region" description="Helical" evidence="9">
    <location>
        <begin position="471"/>
        <end position="491"/>
    </location>
</feature>
<feature type="region of interest" description="Disordered" evidence="8">
    <location>
        <begin position="500"/>
        <end position="527"/>
    </location>
</feature>
<feature type="transmembrane region" description="Helical" evidence="9">
    <location>
        <begin position="263"/>
        <end position="287"/>
    </location>
</feature>
<organism evidence="10 11">
    <name type="scientific">Nocardiopsis terrae</name>
    <dbReference type="NCBI Taxonomy" id="372655"/>
    <lineage>
        <taxon>Bacteria</taxon>
        <taxon>Bacillati</taxon>
        <taxon>Actinomycetota</taxon>
        <taxon>Actinomycetes</taxon>
        <taxon>Streptosporangiales</taxon>
        <taxon>Nocardiopsidaceae</taxon>
        <taxon>Nocardiopsis</taxon>
    </lineage>
</organism>
<dbReference type="PANTHER" id="PTHR30047:SF7">
    <property type="entry name" value="HIGH-AFFINITY CHOLINE TRANSPORT PROTEIN"/>
    <property type="match status" value="1"/>
</dbReference>
<dbReference type="EMBL" id="JADBDY010000001">
    <property type="protein sequence ID" value="MBE1457223.1"/>
    <property type="molecule type" value="Genomic_DNA"/>
</dbReference>
<feature type="transmembrane region" description="Helical" evidence="9">
    <location>
        <begin position="444"/>
        <end position="465"/>
    </location>
</feature>
<keyword evidence="7 9" id="KW-0472">Membrane</keyword>
<dbReference type="PANTHER" id="PTHR30047">
    <property type="entry name" value="HIGH-AFFINITY CHOLINE TRANSPORT PROTEIN-RELATED"/>
    <property type="match status" value="1"/>
</dbReference>
<feature type="transmembrane region" description="Helical" evidence="9">
    <location>
        <begin position="316"/>
        <end position="335"/>
    </location>
</feature>
<feature type="transmembrane region" description="Helical" evidence="9">
    <location>
        <begin position="233"/>
        <end position="251"/>
    </location>
</feature>